<evidence type="ECO:0000256" key="7">
    <source>
        <dbReference type="ARBA" id="ARBA00023136"/>
    </source>
</evidence>
<comment type="subcellular location">
    <subcellularLocation>
        <location evidence="1">Cell membrane</location>
        <topology evidence="1">Multi-pass membrane protein</topology>
    </subcellularLocation>
</comment>
<comment type="caution">
    <text evidence="9">The sequence shown here is derived from an EMBL/GenBank/DDBJ whole genome shotgun (WGS) entry which is preliminary data.</text>
</comment>
<dbReference type="Proteomes" id="UP000031366">
    <property type="component" value="Unassembled WGS sequence"/>
</dbReference>
<feature type="transmembrane region" description="Helical" evidence="8">
    <location>
        <begin position="36"/>
        <end position="57"/>
    </location>
</feature>
<dbReference type="EMBL" id="AYSO01000019">
    <property type="protein sequence ID" value="KIE45422.1"/>
    <property type="molecule type" value="Genomic_DNA"/>
</dbReference>
<feature type="transmembrane region" description="Helical" evidence="8">
    <location>
        <begin position="190"/>
        <end position="209"/>
    </location>
</feature>
<feature type="transmembrane region" description="Helical" evidence="8">
    <location>
        <begin position="102"/>
        <end position="124"/>
    </location>
</feature>
<name>A0A0C1QWQ6_9CLOT</name>
<evidence type="ECO:0000256" key="1">
    <source>
        <dbReference type="ARBA" id="ARBA00004651"/>
    </source>
</evidence>
<keyword evidence="3" id="KW-1003">Cell membrane</keyword>
<dbReference type="GO" id="GO:0005886">
    <property type="term" value="C:plasma membrane"/>
    <property type="evidence" value="ECO:0007669"/>
    <property type="project" value="UniProtKB-SubCell"/>
</dbReference>
<keyword evidence="10" id="KW-1185">Reference proteome</keyword>
<evidence type="ECO:0000256" key="8">
    <source>
        <dbReference type="SAM" id="Phobius"/>
    </source>
</evidence>
<reference evidence="9 10" key="1">
    <citation type="journal article" date="2015" name="Infect. Genet. Evol.">
        <title>Genomic sequences of six botulinum neurotoxin-producing strains representing three clostridial species illustrate the mobility and diversity of botulinum neurotoxin genes.</title>
        <authorList>
            <person name="Smith T.J."/>
            <person name="Hill K.K."/>
            <person name="Xie G."/>
            <person name="Foley B.T."/>
            <person name="Williamson C.H."/>
            <person name="Foster J.T."/>
            <person name="Johnson S.L."/>
            <person name="Chertkov O."/>
            <person name="Teshima H."/>
            <person name="Gibbons H.S."/>
            <person name="Johnsky L.A."/>
            <person name="Karavis M.A."/>
            <person name="Smith L.A."/>
        </authorList>
    </citation>
    <scope>NUCLEOTIDE SEQUENCE [LARGE SCALE GENOMIC DNA]</scope>
    <source>
        <strain evidence="9 10">CDC 2741</strain>
    </source>
</reference>
<accession>A0A0C1QWQ6</accession>
<feature type="transmembrane region" description="Helical" evidence="8">
    <location>
        <begin position="63"/>
        <end position="82"/>
    </location>
</feature>
<evidence type="ECO:0000313" key="10">
    <source>
        <dbReference type="Proteomes" id="UP000031366"/>
    </source>
</evidence>
<evidence type="ECO:0000256" key="3">
    <source>
        <dbReference type="ARBA" id="ARBA00022475"/>
    </source>
</evidence>
<organism evidence="9 10">
    <name type="scientific">Clostridium argentinense CDC 2741</name>
    <dbReference type="NCBI Taxonomy" id="1418104"/>
    <lineage>
        <taxon>Bacteria</taxon>
        <taxon>Bacillati</taxon>
        <taxon>Bacillota</taxon>
        <taxon>Clostridia</taxon>
        <taxon>Eubacteriales</taxon>
        <taxon>Clostridiaceae</taxon>
        <taxon>Clostridium</taxon>
    </lineage>
</organism>
<dbReference type="PANTHER" id="PTHR11040">
    <property type="entry name" value="ZINC/IRON TRANSPORTER"/>
    <property type="match status" value="1"/>
</dbReference>
<evidence type="ECO:0000313" key="9">
    <source>
        <dbReference type="EMBL" id="KIE45422.1"/>
    </source>
</evidence>
<proteinExistence type="inferred from homology"/>
<dbReference type="Pfam" id="PF02535">
    <property type="entry name" value="Zip"/>
    <property type="match status" value="1"/>
</dbReference>
<keyword evidence="5" id="KW-0862">Zinc</keyword>
<dbReference type="STRING" id="29341.RSJ17_21210"/>
<dbReference type="GO" id="GO:0005385">
    <property type="term" value="F:zinc ion transmembrane transporter activity"/>
    <property type="evidence" value="ECO:0007669"/>
    <property type="project" value="TreeGrafter"/>
</dbReference>
<evidence type="ECO:0000256" key="2">
    <source>
        <dbReference type="ARBA" id="ARBA00006939"/>
    </source>
</evidence>
<dbReference type="PANTHER" id="PTHR11040:SF211">
    <property type="entry name" value="ZINC TRANSPORTER ZIP11"/>
    <property type="match status" value="1"/>
</dbReference>
<feature type="transmembrane region" description="Helical" evidence="8">
    <location>
        <begin position="162"/>
        <end position="183"/>
    </location>
</feature>
<keyword evidence="6 8" id="KW-1133">Transmembrane helix</keyword>
<comment type="similarity">
    <text evidence="2">Belongs to the ZIP transporter (TC 2.A.5) family.</text>
</comment>
<sequence length="241" mass="25827">MKTVIYIGLFSALVSLAGTLLGAALGVFIKNPSKKLMGTILGIATGIMVSIVFLELIPEALNYNGFINTLLFVLFGIIIILLTDMLSKETSLHKDTHMKVAFLMALGIMLHNFPEGLIMGFGFLKEADLGIKMSILISIHDMPEGLAMATPLIISGVKPSKILFYAFLVALPTAIGAWLGIILGNISQAILGKCLAFASGVMLYVIFGQMLPESNELTDDFTTTLSILSGIVLGFIMLNVI</sequence>
<evidence type="ECO:0000256" key="5">
    <source>
        <dbReference type="ARBA" id="ARBA00022833"/>
    </source>
</evidence>
<keyword evidence="4 8" id="KW-0812">Transmembrane</keyword>
<protein>
    <submittedName>
        <fullName evidence="9">ZIP Zinc transporter family protein</fullName>
    </submittedName>
</protein>
<evidence type="ECO:0000256" key="6">
    <source>
        <dbReference type="ARBA" id="ARBA00022989"/>
    </source>
</evidence>
<feature type="transmembrane region" description="Helical" evidence="8">
    <location>
        <begin position="221"/>
        <end position="240"/>
    </location>
</feature>
<dbReference type="OrthoDB" id="9787346at2"/>
<evidence type="ECO:0000256" key="4">
    <source>
        <dbReference type="ARBA" id="ARBA00022692"/>
    </source>
</evidence>
<keyword evidence="7 8" id="KW-0472">Membrane</keyword>
<dbReference type="RefSeq" id="WP_039635166.1">
    <property type="nucleotide sequence ID" value="NZ_AYSO01000019.1"/>
</dbReference>
<feature type="transmembrane region" description="Helical" evidence="8">
    <location>
        <begin position="6"/>
        <end position="29"/>
    </location>
</feature>
<dbReference type="AlphaFoldDB" id="A0A0C1QWQ6"/>
<dbReference type="InterPro" id="IPR003689">
    <property type="entry name" value="ZIP"/>
</dbReference>
<gene>
    <name evidence="9" type="ORF">U732_2609</name>
</gene>